<feature type="transmembrane region" description="Helical" evidence="1">
    <location>
        <begin position="7"/>
        <end position="33"/>
    </location>
</feature>
<dbReference type="EMBL" id="MRZN01000018">
    <property type="protein sequence ID" value="PHK49045.1"/>
    <property type="molecule type" value="Genomic_DNA"/>
</dbReference>
<sequence length="65" mass="7353">MPKSQQVILAILLVLIVFNFFLPIIGAFFQMGIIEFGSVVIKILDCITLIVAIVFVYRQIKRKGL</sequence>
<name>A0A2C6WLT7_9STAP</name>
<gene>
    <name evidence="2" type="ORF">BTJ66_10500</name>
</gene>
<dbReference type="AlphaFoldDB" id="A0A2C6WLT7"/>
<feature type="transmembrane region" description="Helical" evidence="1">
    <location>
        <begin position="39"/>
        <end position="57"/>
    </location>
</feature>
<proteinExistence type="predicted"/>
<evidence type="ECO:0000256" key="1">
    <source>
        <dbReference type="SAM" id="Phobius"/>
    </source>
</evidence>
<organism evidence="2 3">
    <name type="scientific">Staphylococcus edaphicus</name>
    <dbReference type="NCBI Taxonomy" id="1955013"/>
    <lineage>
        <taxon>Bacteria</taxon>
        <taxon>Bacillati</taxon>
        <taxon>Bacillota</taxon>
        <taxon>Bacilli</taxon>
        <taxon>Bacillales</taxon>
        <taxon>Staphylococcaceae</taxon>
        <taxon>Staphylococcus</taxon>
    </lineage>
</organism>
<reference evidence="3" key="1">
    <citation type="submission" date="2017-10" db="EMBL/GenBank/DDBJ databases">
        <title>Staphylococcus edaphicus sp. nov., isolated in Antarctica, harbouring mecC gene and genomic islands essential in adaptation to extreme environment.</title>
        <authorList>
            <person name="Pantucek R."/>
            <person name="Sedlacek I."/>
            <person name="Indrakova A."/>
            <person name="Vrbovska V."/>
            <person name="Maslanova I."/>
            <person name="Kovarovic V."/>
            <person name="Svec P."/>
            <person name="Kralova S."/>
            <person name="Kristofova L."/>
            <person name="Keklakova J."/>
            <person name="Petras P."/>
            <person name="Doskar J."/>
        </authorList>
    </citation>
    <scope>NUCLEOTIDE SEQUENCE [LARGE SCALE GENOMIC DNA]</scope>
    <source>
        <strain evidence="3">CCM 5085</strain>
    </source>
</reference>
<keyword evidence="1" id="KW-0472">Membrane</keyword>
<dbReference type="Proteomes" id="UP000223828">
    <property type="component" value="Unassembled WGS sequence"/>
</dbReference>
<evidence type="ECO:0000313" key="2">
    <source>
        <dbReference type="EMBL" id="PHK49045.1"/>
    </source>
</evidence>
<comment type="caution">
    <text evidence="2">The sequence shown here is derived from an EMBL/GenBank/DDBJ whole genome shotgun (WGS) entry which is preliminary data.</text>
</comment>
<evidence type="ECO:0000313" key="3">
    <source>
        <dbReference type="Proteomes" id="UP000223828"/>
    </source>
</evidence>
<accession>A0A2C6WLT7</accession>
<keyword evidence="1" id="KW-1133">Transmembrane helix</keyword>
<keyword evidence="1" id="KW-0812">Transmembrane</keyword>
<protein>
    <submittedName>
        <fullName evidence="2">Uncharacterized protein</fullName>
    </submittedName>
</protein>